<dbReference type="AlphaFoldDB" id="A0A1E7R8U5"/>
<proteinExistence type="predicted"/>
<evidence type="ECO:0000313" key="2">
    <source>
        <dbReference type="Proteomes" id="UP000185895"/>
    </source>
</evidence>
<accession>A0A1E7R8U5</accession>
<reference evidence="1 2" key="1">
    <citation type="submission" date="2016-09" db="EMBL/GenBank/DDBJ databases">
        <authorList>
            <person name="Capua I."/>
            <person name="De Benedictis P."/>
            <person name="Joannis T."/>
            <person name="Lombin L.H."/>
            <person name="Cattoli G."/>
        </authorList>
    </citation>
    <scope>NUCLEOTIDE SEQUENCE [LARGE SCALE GENOMIC DNA]</scope>
    <source>
        <strain evidence="1 2">ANC 4671</strain>
    </source>
</reference>
<dbReference type="OrthoDB" id="6702412at2"/>
<dbReference type="RefSeq" id="WP_070069835.1">
    <property type="nucleotide sequence ID" value="NZ_MKKK01000023.1"/>
</dbReference>
<dbReference type="EMBL" id="MKKK01000023">
    <property type="protein sequence ID" value="OEY95800.1"/>
    <property type="molecule type" value="Genomic_DNA"/>
</dbReference>
<keyword evidence="1" id="KW-0238">DNA-binding</keyword>
<comment type="caution">
    <text evidence="1">The sequence shown here is derived from an EMBL/GenBank/DDBJ whole genome shotgun (WGS) entry which is preliminary data.</text>
</comment>
<dbReference type="Proteomes" id="UP000185895">
    <property type="component" value="Unassembled WGS sequence"/>
</dbReference>
<keyword evidence="2" id="KW-1185">Reference proteome</keyword>
<dbReference type="GO" id="GO:0003677">
    <property type="term" value="F:DNA binding"/>
    <property type="evidence" value="ECO:0007669"/>
    <property type="project" value="UniProtKB-KW"/>
</dbReference>
<gene>
    <name evidence="1" type="ORF">BJI46_02440</name>
</gene>
<protein>
    <submittedName>
        <fullName evidence="1">DNA-binding protein</fullName>
    </submittedName>
</protein>
<evidence type="ECO:0000313" key="1">
    <source>
        <dbReference type="EMBL" id="OEY95800.1"/>
    </source>
</evidence>
<organism evidence="1 2">
    <name type="scientific">Acinetobacter qingfengensis</name>
    <dbReference type="NCBI Taxonomy" id="1262585"/>
    <lineage>
        <taxon>Bacteria</taxon>
        <taxon>Pseudomonadati</taxon>
        <taxon>Pseudomonadota</taxon>
        <taxon>Gammaproteobacteria</taxon>
        <taxon>Moraxellales</taxon>
        <taxon>Moraxellaceae</taxon>
        <taxon>Acinetobacter</taxon>
    </lineage>
</organism>
<sequence length="94" mass="10219">MAEYIAVLESDTPPQILLGQNIGGAVVTELKQKKQELVSAAYLAGIYSISTDTVRRKLESINQGSDGKCLYNPVLAATILKQGDKNKRGRKRAN</sequence>
<name>A0A1E7R8U5_9GAMM</name>